<organism evidence="1 2">
    <name type="scientific">Ilyodon furcidens</name>
    <name type="common">goldbreast splitfin</name>
    <dbReference type="NCBI Taxonomy" id="33524"/>
    <lineage>
        <taxon>Eukaryota</taxon>
        <taxon>Metazoa</taxon>
        <taxon>Chordata</taxon>
        <taxon>Craniata</taxon>
        <taxon>Vertebrata</taxon>
        <taxon>Euteleostomi</taxon>
        <taxon>Actinopterygii</taxon>
        <taxon>Neopterygii</taxon>
        <taxon>Teleostei</taxon>
        <taxon>Neoteleostei</taxon>
        <taxon>Acanthomorphata</taxon>
        <taxon>Ovalentaria</taxon>
        <taxon>Atherinomorphae</taxon>
        <taxon>Cyprinodontiformes</taxon>
        <taxon>Goodeidae</taxon>
        <taxon>Ilyodon</taxon>
    </lineage>
</organism>
<protein>
    <submittedName>
        <fullName evidence="1">Uncharacterized protein</fullName>
    </submittedName>
</protein>
<accession>A0ABV0SKP5</accession>
<dbReference type="Proteomes" id="UP001482620">
    <property type="component" value="Unassembled WGS sequence"/>
</dbReference>
<comment type="caution">
    <text evidence="1">The sequence shown here is derived from an EMBL/GenBank/DDBJ whole genome shotgun (WGS) entry which is preliminary data.</text>
</comment>
<name>A0ABV0SKP5_9TELE</name>
<evidence type="ECO:0000313" key="1">
    <source>
        <dbReference type="EMBL" id="MEQ2220273.1"/>
    </source>
</evidence>
<proteinExistence type="predicted"/>
<keyword evidence="2" id="KW-1185">Reference proteome</keyword>
<reference evidence="1 2" key="1">
    <citation type="submission" date="2021-06" db="EMBL/GenBank/DDBJ databases">
        <authorList>
            <person name="Palmer J.M."/>
        </authorList>
    </citation>
    <scope>NUCLEOTIDE SEQUENCE [LARGE SCALE GENOMIC DNA]</scope>
    <source>
        <strain evidence="2">if_2019</strain>
        <tissue evidence="1">Muscle</tissue>
    </source>
</reference>
<sequence length="111" mass="12736">MLAHWSKLFSLQSHTNTDLGAVLLAGGWYIINVLLGRRLMSGWEVILAFLGFHWVVHINLSNSSGNNHLHTAAQEQNTQLRLKIRKIINHIIFYCNTSNSLSNRRRENLTE</sequence>
<dbReference type="EMBL" id="JAHRIQ010000195">
    <property type="protein sequence ID" value="MEQ2220273.1"/>
    <property type="molecule type" value="Genomic_DNA"/>
</dbReference>
<evidence type="ECO:0000313" key="2">
    <source>
        <dbReference type="Proteomes" id="UP001482620"/>
    </source>
</evidence>
<gene>
    <name evidence="1" type="ORF">ILYODFUR_003700</name>
</gene>